<dbReference type="PROSITE" id="PS51918">
    <property type="entry name" value="RADICAL_SAM"/>
    <property type="match status" value="1"/>
</dbReference>
<dbReference type="Proteomes" id="UP000541185">
    <property type="component" value="Unassembled WGS sequence"/>
</dbReference>
<evidence type="ECO:0000259" key="1">
    <source>
        <dbReference type="PROSITE" id="PS51449"/>
    </source>
</evidence>
<dbReference type="Gene3D" id="3.80.30.20">
    <property type="entry name" value="tm_1862 like domain"/>
    <property type="match status" value="1"/>
</dbReference>
<dbReference type="AlphaFoldDB" id="A0A848H2U7"/>
<dbReference type="PROSITE" id="PS51449">
    <property type="entry name" value="MTTASE_N"/>
    <property type="match status" value="1"/>
</dbReference>
<dbReference type="InterPro" id="IPR038135">
    <property type="entry name" value="Methylthiotransferase_N_sf"/>
</dbReference>
<feature type="domain" description="MTTase N-terminal" evidence="1">
    <location>
        <begin position="5"/>
        <end position="116"/>
    </location>
</feature>
<dbReference type="GO" id="GO:0046872">
    <property type="term" value="F:metal ion binding"/>
    <property type="evidence" value="ECO:0007669"/>
    <property type="project" value="UniProtKB-KW"/>
</dbReference>
<reference evidence="3 4" key="1">
    <citation type="submission" date="2020-04" db="EMBL/GenBank/DDBJ databases">
        <title>Ramlibacter sp. G-1-2-2 isolated from soil.</title>
        <authorList>
            <person name="Dahal R.H."/>
        </authorList>
    </citation>
    <scope>NUCLEOTIDE SEQUENCE [LARGE SCALE GENOMIC DNA]</scope>
    <source>
        <strain evidence="3 4">G-1-2-2</strain>
    </source>
</reference>
<keyword evidence="4" id="KW-1185">Reference proteome</keyword>
<gene>
    <name evidence="3" type="ORF">HHL11_06875</name>
</gene>
<evidence type="ECO:0000259" key="2">
    <source>
        <dbReference type="PROSITE" id="PS51918"/>
    </source>
</evidence>
<dbReference type="RefSeq" id="WP_169417674.1">
    <property type="nucleotide sequence ID" value="NZ_JABBFX010000001.1"/>
</dbReference>
<dbReference type="InterPro" id="IPR005840">
    <property type="entry name" value="Ribosomal_uS12_MeSTrfase_RimO"/>
</dbReference>
<dbReference type="EMBL" id="JABBFX010000001">
    <property type="protein sequence ID" value="NML43470.1"/>
    <property type="molecule type" value="Genomic_DNA"/>
</dbReference>
<proteinExistence type="predicted"/>
<dbReference type="InterPro" id="IPR013848">
    <property type="entry name" value="Methylthiotransferase_N"/>
</dbReference>
<dbReference type="SFLD" id="SFLDG01082">
    <property type="entry name" value="B12-binding_domain_containing"/>
    <property type="match status" value="1"/>
</dbReference>
<comment type="caution">
    <text evidence="3">The sequence shown here is derived from an EMBL/GenBank/DDBJ whole genome shotgun (WGS) entry which is preliminary data.</text>
</comment>
<organism evidence="3 4">
    <name type="scientific">Ramlibacter agri</name>
    <dbReference type="NCBI Taxonomy" id="2728837"/>
    <lineage>
        <taxon>Bacteria</taxon>
        <taxon>Pseudomonadati</taxon>
        <taxon>Pseudomonadota</taxon>
        <taxon>Betaproteobacteria</taxon>
        <taxon>Burkholderiales</taxon>
        <taxon>Comamonadaceae</taxon>
        <taxon>Ramlibacter</taxon>
    </lineage>
</organism>
<dbReference type="PANTHER" id="PTHR43837:SF1">
    <property type="entry name" value="RIBOSOMAL PROTEIN US12 METHYLTHIOTRANSFERASE RIMO"/>
    <property type="match status" value="1"/>
</dbReference>
<protein>
    <submittedName>
        <fullName evidence="3">Radical SAM protein</fullName>
    </submittedName>
</protein>
<dbReference type="GO" id="GO:0051539">
    <property type="term" value="F:4 iron, 4 sulfur cluster binding"/>
    <property type="evidence" value="ECO:0007669"/>
    <property type="project" value="UniProtKB-KW"/>
</dbReference>
<dbReference type="InterPro" id="IPR006638">
    <property type="entry name" value="Elp3/MiaA/NifB-like_rSAM"/>
</dbReference>
<dbReference type="Pfam" id="PF04055">
    <property type="entry name" value="Radical_SAM"/>
    <property type="match status" value="1"/>
</dbReference>
<dbReference type="InterPro" id="IPR023404">
    <property type="entry name" value="rSAM_horseshoe"/>
</dbReference>
<evidence type="ECO:0000313" key="3">
    <source>
        <dbReference type="EMBL" id="NML43470.1"/>
    </source>
</evidence>
<dbReference type="Gene3D" id="3.40.50.12160">
    <property type="entry name" value="Methylthiotransferase, N-terminal domain"/>
    <property type="match status" value="1"/>
</dbReference>
<dbReference type="GO" id="GO:0005829">
    <property type="term" value="C:cytosol"/>
    <property type="evidence" value="ECO:0007669"/>
    <property type="project" value="TreeGrafter"/>
</dbReference>
<dbReference type="PANTHER" id="PTHR43837">
    <property type="entry name" value="RIBOSOMAL PROTEIN S12 METHYLTHIOTRANSFERASE RIMO"/>
    <property type="match status" value="1"/>
</dbReference>
<dbReference type="SUPFAM" id="SSF102114">
    <property type="entry name" value="Radical SAM enzymes"/>
    <property type="match status" value="1"/>
</dbReference>
<sequence>MPKKKKVFLAHNTCLNAAYDLNVLQAGLAQGEFEIVERPELADEIIFSGCSVREHWVDDAASQIAEARNRAPGAKLTVTGCVANTSAQSLAAKLPERAITFRSMKGILQASTGQEFAAIDRRLSQNSSIKFESASSSGLQNLRLRVGAAKASVVAELQEIDRRFGSRVERQYRETTKGFVFYDETDPCEMITVTRSCPYKCSFCNIPLGRGPFESVSLEDVLAKARAARARGISHFVLIGDEVGNYGAGAGNVKLPDLIERLLALDSAVKLSIRYIEPKPFLKYVDRLLAWSMAGRIRLLYISLQSGSPKILKAMNRGYDIQRLAKTLGTFRAHTPTILYGNWMVGFPGEEDSDFLRTVSLVQELAFHINVAIPFSARPNTPAETMPNQVDPRVVSHRIERLNEVIARMKSDAMEGLLDFLDSDALASLLSRIRRAEVEQYAQEQRSMVAPSTS</sequence>
<dbReference type="Pfam" id="PF00919">
    <property type="entry name" value="UPF0004"/>
    <property type="match status" value="1"/>
</dbReference>
<dbReference type="InterPro" id="IPR007197">
    <property type="entry name" value="rSAM"/>
</dbReference>
<name>A0A848H2U7_9BURK</name>
<dbReference type="SFLD" id="SFLDS00029">
    <property type="entry name" value="Radical_SAM"/>
    <property type="match status" value="1"/>
</dbReference>
<dbReference type="CDD" id="cd01335">
    <property type="entry name" value="Radical_SAM"/>
    <property type="match status" value="1"/>
</dbReference>
<dbReference type="GO" id="GO:0035599">
    <property type="term" value="F:aspartic acid methylthiotransferase activity"/>
    <property type="evidence" value="ECO:0007669"/>
    <property type="project" value="TreeGrafter"/>
</dbReference>
<dbReference type="SMART" id="SM00729">
    <property type="entry name" value="Elp3"/>
    <property type="match status" value="1"/>
</dbReference>
<feature type="domain" description="Radical SAM core" evidence="2">
    <location>
        <begin position="181"/>
        <end position="412"/>
    </location>
</feature>
<dbReference type="InterPro" id="IPR058240">
    <property type="entry name" value="rSAM_sf"/>
</dbReference>
<evidence type="ECO:0000313" key="4">
    <source>
        <dbReference type="Proteomes" id="UP000541185"/>
    </source>
</evidence>
<accession>A0A848H2U7</accession>